<name>A0A1V8RJQ4_9HYPH</name>
<evidence type="ECO:0000259" key="2">
    <source>
        <dbReference type="Pfam" id="PF13635"/>
    </source>
</evidence>
<protein>
    <submittedName>
        <fullName evidence="3">AAA family ATPase</fullName>
    </submittedName>
</protein>
<organism evidence="3 4">
    <name type="scientific">Manganibacter manganicus</name>
    <dbReference type="NCBI Taxonomy" id="1873176"/>
    <lineage>
        <taxon>Bacteria</taxon>
        <taxon>Pseudomonadati</taxon>
        <taxon>Pseudomonadota</taxon>
        <taxon>Alphaproteobacteria</taxon>
        <taxon>Hyphomicrobiales</taxon>
        <taxon>Phyllobacteriaceae</taxon>
        <taxon>Manganibacter</taxon>
    </lineage>
</organism>
<gene>
    <name evidence="3" type="ORF">BFN67_08715</name>
</gene>
<dbReference type="STRING" id="1873176.BFN67_08715"/>
<dbReference type="InterPro" id="IPR041682">
    <property type="entry name" value="AAA_14"/>
</dbReference>
<dbReference type="Pfam" id="PF13173">
    <property type="entry name" value="AAA_14"/>
    <property type="match status" value="1"/>
</dbReference>
<sequence>MTSSASPRHIIDRKVRPLVETALDDTRVVLIVGPRQAGKTTLARQLSGDDRPYITLDDAGALGAARADPVGFVRGLDRAIIDEVQRVPELMLAIKESVDQNEEPGRFLLTGSANIATVPAIADSLAGRMATISLLPFAQSEIRSTPGRLLDRLFAGEDPVAGKETVFGDELIALVLRGGYPEVLRRTTASRRSAWLEDYVAQILDRDVRDIANIDQLDRLPRLLEVLAEHSGQLVNHSSFGAALGLSSVTAQKYVAILERLFLVRTLVPWSSNRLSRLIKTPKLHFLDSGLLATMREDEADVLGEDRTRFGALLESFVVSELLKLASWSERRVSFSHYRTKDQDEVDVVIEDRRGRVIGIEVKASATVRPQDFRGLRQLQEAVGDRFVRGLVLHDHDRVTPFGEKLQAAPLSILWSM</sequence>
<dbReference type="AlphaFoldDB" id="A0A1V8RJQ4"/>
<dbReference type="Pfam" id="PF13635">
    <property type="entry name" value="DUF4143"/>
    <property type="match status" value="1"/>
</dbReference>
<dbReference type="InterPro" id="IPR027417">
    <property type="entry name" value="P-loop_NTPase"/>
</dbReference>
<dbReference type="OrthoDB" id="9771844at2"/>
<dbReference type="PANTHER" id="PTHR43566:SF2">
    <property type="entry name" value="DUF4143 DOMAIN-CONTAINING PROTEIN"/>
    <property type="match status" value="1"/>
</dbReference>
<keyword evidence="4" id="KW-1185">Reference proteome</keyword>
<dbReference type="SUPFAM" id="SSF52540">
    <property type="entry name" value="P-loop containing nucleoside triphosphate hydrolases"/>
    <property type="match status" value="1"/>
</dbReference>
<dbReference type="PANTHER" id="PTHR43566">
    <property type="entry name" value="CONSERVED PROTEIN"/>
    <property type="match status" value="1"/>
</dbReference>
<evidence type="ECO:0000313" key="4">
    <source>
        <dbReference type="Proteomes" id="UP000191905"/>
    </source>
</evidence>
<proteinExistence type="predicted"/>
<dbReference type="InterPro" id="IPR025420">
    <property type="entry name" value="DUF4143"/>
</dbReference>
<dbReference type="RefSeq" id="WP_080921686.1">
    <property type="nucleotide sequence ID" value="NZ_MDET01000059.1"/>
</dbReference>
<evidence type="ECO:0000313" key="3">
    <source>
        <dbReference type="EMBL" id="OQM73374.1"/>
    </source>
</evidence>
<dbReference type="Proteomes" id="UP000191905">
    <property type="component" value="Unassembled WGS sequence"/>
</dbReference>
<comment type="caution">
    <text evidence="3">The sequence shown here is derived from an EMBL/GenBank/DDBJ whole genome shotgun (WGS) entry which is preliminary data.</text>
</comment>
<reference evidence="3 4" key="1">
    <citation type="journal article" date="2016" name="Int. J. Syst. Evol. Microbiol.">
        <title>Pseudaminobacter manganicus sp. nov., isolated from sludge of a manganese mine.</title>
        <authorList>
            <person name="Li J."/>
            <person name="Huang J."/>
            <person name="Liao S."/>
            <person name="Wang G."/>
        </authorList>
    </citation>
    <scope>NUCLEOTIDE SEQUENCE [LARGE SCALE GENOMIC DNA]</scope>
    <source>
        <strain evidence="3 4">JH-7</strain>
    </source>
</reference>
<feature type="domain" description="AAA" evidence="1">
    <location>
        <begin position="26"/>
        <end position="142"/>
    </location>
</feature>
<accession>A0A1V8RJQ4</accession>
<feature type="domain" description="DUF4143" evidence="2">
    <location>
        <begin position="205"/>
        <end position="365"/>
    </location>
</feature>
<dbReference type="EMBL" id="MDET01000059">
    <property type="protein sequence ID" value="OQM73374.1"/>
    <property type="molecule type" value="Genomic_DNA"/>
</dbReference>
<evidence type="ECO:0000259" key="1">
    <source>
        <dbReference type="Pfam" id="PF13173"/>
    </source>
</evidence>